<reference evidence="10 11" key="1">
    <citation type="submission" date="2019-07" db="EMBL/GenBank/DDBJ databases">
        <title>The draft genome sequence of Aquimarina algiphila M91.</title>
        <authorList>
            <person name="Meng X."/>
        </authorList>
    </citation>
    <scope>NUCLEOTIDE SEQUENCE [LARGE SCALE GENOMIC DNA]</scope>
    <source>
        <strain evidence="10 11">M91</strain>
    </source>
</reference>
<keyword evidence="10" id="KW-0675">Receptor</keyword>
<dbReference type="GO" id="GO:0015344">
    <property type="term" value="F:siderophore uptake transmembrane transporter activity"/>
    <property type="evidence" value="ECO:0007669"/>
    <property type="project" value="TreeGrafter"/>
</dbReference>
<dbReference type="Gene3D" id="2.170.130.10">
    <property type="entry name" value="TonB-dependent receptor, plug domain"/>
    <property type="match status" value="1"/>
</dbReference>
<dbReference type="Proteomes" id="UP000318833">
    <property type="component" value="Unassembled WGS sequence"/>
</dbReference>
<accession>A0A554VFZ5</accession>
<dbReference type="Gene3D" id="2.40.170.20">
    <property type="entry name" value="TonB-dependent receptor, beta-barrel domain"/>
    <property type="match status" value="1"/>
</dbReference>
<dbReference type="SUPFAM" id="SSF56935">
    <property type="entry name" value="Porins"/>
    <property type="match status" value="1"/>
</dbReference>
<sequence length="922" mass="104635">MKKYLGLIFLMYIQTQSISAQQKDSLLTLSFKNTDVLSVIHLIEEQTDYHFYFIDSWLKEYNDVSGDYKNESIINVLNGLFENTIINFFIIENDKIILTPNSIIYDKVPDGFFGRDSIVTYTENTIGKTKSSSSVFANAKKSKKNKIETIRIGKANADNTKQKFVLSGYVKNRQTGNPLSNIFINLNGVAVATNSKGFYETELNTGLNILEVKVLAMENVRKRIIMYNDGQYDIILNEGIEQLDEVVLQTKTYNNVDEVVTKTKIDVKESKNIPLALGERDVLKVATSLPGITTAGEGALGYNVRGGKSDQNLILLDDAVIYNPQHFFGIFSALNPFALGDVNIYKNNIPAAYGGRLSSVFDLTTKDASVEEFKGEASIGPVTGNVLLETPIIKGKSGLMVGGRVAYANWILDALDEESLKNSEASFYDIIAKYNHRFSENSKIEATAYISRDDFSITSDSLYVYNNRALSLKWNYRFNDKHAAKLSLSNSRYDFDIEFDGDTNTDFDIGYSIDEKDIKLQLKYLYNDNIKFDYGVSSKLYTVNPGSIQPTGTESIITPLRLDEERGLESAIFLASEIDITKNFTLDTGIRYSVFNALGKATQNVFQEGVPRSLETIRETISYDENEVIKTYGGPELRISGRYLLNEDLSIKASYNKTYQFINTLSNNTTVSPIDTWKLSDLNIKPQSSQQYSLGVYKNMRERAYELSLEGFYKFSKNILDFKTGAEILLNENIETEVLQGKGRAYGVEFLLKKQKGKLYGWLGYTYSRSFIQLESEFREEQVNRGDFFPSNFDKPHDFSMVLNYKFTKRFSLATNFVYQTGRPVTFPIGSFRFDGADFSVFSERNKFRIPDYYRLDLGFNIEGNHKLNKLSHSFWTISIYNVLGRNNPFSVFFVTEDGKVKGLQSSIFSIPVPSITYNFKF</sequence>
<keyword evidence="7 8" id="KW-0998">Cell outer membrane</keyword>
<keyword evidence="4 8" id="KW-0812">Transmembrane</keyword>
<evidence type="ECO:0000256" key="3">
    <source>
        <dbReference type="ARBA" id="ARBA00022452"/>
    </source>
</evidence>
<keyword evidence="11" id="KW-1185">Reference proteome</keyword>
<evidence type="ECO:0000313" key="11">
    <source>
        <dbReference type="Proteomes" id="UP000318833"/>
    </source>
</evidence>
<comment type="similarity">
    <text evidence="8">Belongs to the TonB-dependent receptor family.</text>
</comment>
<name>A0A554VFZ5_9FLAO</name>
<dbReference type="InterPro" id="IPR037066">
    <property type="entry name" value="Plug_dom_sf"/>
</dbReference>
<evidence type="ECO:0000256" key="6">
    <source>
        <dbReference type="ARBA" id="ARBA00023136"/>
    </source>
</evidence>
<evidence type="ECO:0000256" key="4">
    <source>
        <dbReference type="ARBA" id="ARBA00022692"/>
    </source>
</evidence>
<evidence type="ECO:0000256" key="7">
    <source>
        <dbReference type="ARBA" id="ARBA00023237"/>
    </source>
</evidence>
<evidence type="ECO:0000313" key="10">
    <source>
        <dbReference type="EMBL" id="TSE06251.1"/>
    </source>
</evidence>
<dbReference type="InterPro" id="IPR008969">
    <property type="entry name" value="CarboxyPept-like_regulatory"/>
</dbReference>
<dbReference type="Pfam" id="PF07715">
    <property type="entry name" value="Plug"/>
    <property type="match status" value="1"/>
</dbReference>
<proteinExistence type="inferred from homology"/>
<dbReference type="RefSeq" id="WP_143917707.1">
    <property type="nucleotide sequence ID" value="NZ_CANMIK010000030.1"/>
</dbReference>
<gene>
    <name evidence="10" type="ORF">FOF46_20360</name>
</gene>
<dbReference type="InterPro" id="IPR036942">
    <property type="entry name" value="Beta-barrel_TonB_sf"/>
</dbReference>
<dbReference type="SUPFAM" id="SSF49464">
    <property type="entry name" value="Carboxypeptidase regulatory domain-like"/>
    <property type="match status" value="1"/>
</dbReference>
<dbReference type="GO" id="GO:0044718">
    <property type="term" value="P:siderophore transmembrane transport"/>
    <property type="evidence" value="ECO:0007669"/>
    <property type="project" value="TreeGrafter"/>
</dbReference>
<dbReference type="InterPro" id="IPR012910">
    <property type="entry name" value="Plug_dom"/>
</dbReference>
<dbReference type="PROSITE" id="PS52016">
    <property type="entry name" value="TONB_DEPENDENT_REC_3"/>
    <property type="match status" value="1"/>
</dbReference>
<dbReference type="PANTHER" id="PTHR30069">
    <property type="entry name" value="TONB-DEPENDENT OUTER MEMBRANE RECEPTOR"/>
    <property type="match status" value="1"/>
</dbReference>
<dbReference type="AlphaFoldDB" id="A0A554VFZ5"/>
<dbReference type="GO" id="GO:0009279">
    <property type="term" value="C:cell outer membrane"/>
    <property type="evidence" value="ECO:0007669"/>
    <property type="project" value="UniProtKB-SubCell"/>
</dbReference>
<comment type="subcellular location">
    <subcellularLocation>
        <location evidence="1 8">Cell outer membrane</location>
        <topology evidence="1 8">Multi-pass membrane protein</topology>
    </subcellularLocation>
</comment>
<dbReference type="PANTHER" id="PTHR30069:SF29">
    <property type="entry name" value="HEMOGLOBIN AND HEMOGLOBIN-HAPTOGLOBIN-BINDING PROTEIN 1-RELATED"/>
    <property type="match status" value="1"/>
</dbReference>
<comment type="caution">
    <text evidence="10">The sequence shown here is derived from an EMBL/GenBank/DDBJ whole genome shotgun (WGS) entry which is preliminary data.</text>
</comment>
<protein>
    <submittedName>
        <fullName evidence="10">TonB-dependent receptor</fullName>
    </submittedName>
</protein>
<evidence type="ECO:0000256" key="5">
    <source>
        <dbReference type="ARBA" id="ARBA00022729"/>
    </source>
</evidence>
<dbReference type="EMBL" id="VLNR01000048">
    <property type="protein sequence ID" value="TSE06251.1"/>
    <property type="molecule type" value="Genomic_DNA"/>
</dbReference>
<keyword evidence="2 8" id="KW-0813">Transport</keyword>
<organism evidence="10 11">
    <name type="scientific">Aquimarina algiphila</name>
    <dbReference type="NCBI Taxonomy" id="2047982"/>
    <lineage>
        <taxon>Bacteria</taxon>
        <taxon>Pseudomonadati</taxon>
        <taxon>Bacteroidota</taxon>
        <taxon>Flavobacteriia</taxon>
        <taxon>Flavobacteriales</taxon>
        <taxon>Flavobacteriaceae</taxon>
        <taxon>Aquimarina</taxon>
    </lineage>
</organism>
<dbReference type="OrthoDB" id="9803050at2"/>
<keyword evidence="5" id="KW-0732">Signal</keyword>
<evidence type="ECO:0000256" key="1">
    <source>
        <dbReference type="ARBA" id="ARBA00004571"/>
    </source>
</evidence>
<keyword evidence="3 8" id="KW-1134">Transmembrane beta strand</keyword>
<feature type="domain" description="TonB-dependent receptor plug" evidence="9">
    <location>
        <begin position="268"/>
        <end position="356"/>
    </location>
</feature>
<evidence type="ECO:0000256" key="8">
    <source>
        <dbReference type="PROSITE-ProRule" id="PRU01360"/>
    </source>
</evidence>
<keyword evidence="6 8" id="KW-0472">Membrane</keyword>
<evidence type="ECO:0000259" key="9">
    <source>
        <dbReference type="Pfam" id="PF07715"/>
    </source>
</evidence>
<dbReference type="InterPro" id="IPR039426">
    <property type="entry name" value="TonB-dep_rcpt-like"/>
</dbReference>
<evidence type="ECO:0000256" key="2">
    <source>
        <dbReference type="ARBA" id="ARBA00022448"/>
    </source>
</evidence>